<feature type="region of interest" description="Disordered" evidence="1">
    <location>
        <begin position="108"/>
        <end position="131"/>
    </location>
</feature>
<dbReference type="PANTHER" id="PTHR47723:SF13">
    <property type="entry name" value="PUTATIVE-RELATED"/>
    <property type="match status" value="1"/>
</dbReference>
<dbReference type="InterPro" id="IPR053151">
    <property type="entry name" value="RNase_H-like"/>
</dbReference>
<dbReference type="CDD" id="cd06222">
    <property type="entry name" value="RNase_H_like"/>
    <property type="match status" value="1"/>
</dbReference>
<gene>
    <name evidence="3" type="ORF">LITE_LOCUS41034</name>
</gene>
<dbReference type="InterPro" id="IPR012337">
    <property type="entry name" value="RNaseH-like_sf"/>
</dbReference>
<dbReference type="GO" id="GO:0004523">
    <property type="term" value="F:RNA-DNA hybrid ribonuclease activity"/>
    <property type="evidence" value="ECO:0007669"/>
    <property type="project" value="InterPro"/>
</dbReference>
<dbReference type="InterPro" id="IPR044730">
    <property type="entry name" value="RNase_H-like_dom_plant"/>
</dbReference>
<sequence>MRTEVEISWKPPPLEWVTLNSDGSVYTDLGHAAAGGLIQDHTGFCLAAYAINLWSCSITRAELRGAVEGLQLAWDTGFRRGRVELDSFYAVQLFGSLDSPDHQQASIIHRNGNGAGPGRVSRYPYPPRGRSGNYHARVEAG</sequence>
<feature type="domain" description="RNase H type-1" evidence="2">
    <location>
        <begin position="20"/>
        <end position="106"/>
    </location>
</feature>
<keyword evidence="4" id="KW-1185">Reference proteome</keyword>
<reference evidence="3" key="1">
    <citation type="submission" date="2022-08" db="EMBL/GenBank/DDBJ databases">
        <authorList>
            <person name="Gutierrez-Valencia J."/>
        </authorList>
    </citation>
    <scope>NUCLEOTIDE SEQUENCE</scope>
</reference>
<proteinExistence type="predicted"/>
<dbReference type="GO" id="GO:0003676">
    <property type="term" value="F:nucleic acid binding"/>
    <property type="evidence" value="ECO:0007669"/>
    <property type="project" value="InterPro"/>
</dbReference>
<dbReference type="EMBL" id="CAMGYJ010000009">
    <property type="protein sequence ID" value="CAI0489704.1"/>
    <property type="molecule type" value="Genomic_DNA"/>
</dbReference>
<dbReference type="AlphaFoldDB" id="A0AAV0Q3H1"/>
<dbReference type="Proteomes" id="UP001154282">
    <property type="component" value="Unassembled WGS sequence"/>
</dbReference>
<accession>A0AAV0Q3H1</accession>
<organism evidence="3 4">
    <name type="scientific">Linum tenue</name>
    <dbReference type="NCBI Taxonomy" id="586396"/>
    <lineage>
        <taxon>Eukaryota</taxon>
        <taxon>Viridiplantae</taxon>
        <taxon>Streptophyta</taxon>
        <taxon>Embryophyta</taxon>
        <taxon>Tracheophyta</taxon>
        <taxon>Spermatophyta</taxon>
        <taxon>Magnoliopsida</taxon>
        <taxon>eudicotyledons</taxon>
        <taxon>Gunneridae</taxon>
        <taxon>Pentapetalae</taxon>
        <taxon>rosids</taxon>
        <taxon>fabids</taxon>
        <taxon>Malpighiales</taxon>
        <taxon>Linaceae</taxon>
        <taxon>Linum</taxon>
    </lineage>
</organism>
<dbReference type="Pfam" id="PF13456">
    <property type="entry name" value="RVT_3"/>
    <property type="match status" value="1"/>
</dbReference>
<dbReference type="Gene3D" id="3.30.420.10">
    <property type="entry name" value="Ribonuclease H-like superfamily/Ribonuclease H"/>
    <property type="match status" value="1"/>
</dbReference>
<dbReference type="InterPro" id="IPR036397">
    <property type="entry name" value="RNaseH_sf"/>
</dbReference>
<evidence type="ECO:0000313" key="3">
    <source>
        <dbReference type="EMBL" id="CAI0489704.1"/>
    </source>
</evidence>
<evidence type="ECO:0000256" key="1">
    <source>
        <dbReference type="SAM" id="MobiDB-lite"/>
    </source>
</evidence>
<dbReference type="PANTHER" id="PTHR47723">
    <property type="entry name" value="OS05G0353850 PROTEIN"/>
    <property type="match status" value="1"/>
</dbReference>
<evidence type="ECO:0000259" key="2">
    <source>
        <dbReference type="Pfam" id="PF13456"/>
    </source>
</evidence>
<protein>
    <recommendedName>
        <fullName evidence="2">RNase H type-1 domain-containing protein</fullName>
    </recommendedName>
</protein>
<dbReference type="InterPro" id="IPR002156">
    <property type="entry name" value="RNaseH_domain"/>
</dbReference>
<name>A0AAV0Q3H1_9ROSI</name>
<evidence type="ECO:0000313" key="4">
    <source>
        <dbReference type="Proteomes" id="UP001154282"/>
    </source>
</evidence>
<comment type="caution">
    <text evidence="3">The sequence shown here is derived from an EMBL/GenBank/DDBJ whole genome shotgun (WGS) entry which is preliminary data.</text>
</comment>
<dbReference type="SUPFAM" id="SSF53098">
    <property type="entry name" value="Ribonuclease H-like"/>
    <property type="match status" value="1"/>
</dbReference>